<keyword evidence="2" id="KW-0732">Signal</keyword>
<organism evidence="4 5">
    <name type="scientific">Riccia sorocarpa</name>
    <dbReference type="NCBI Taxonomy" id="122646"/>
    <lineage>
        <taxon>Eukaryota</taxon>
        <taxon>Viridiplantae</taxon>
        <taxon>Streptophyta</taxon>
        <taxon>Embryophyta</taxon>
        <taxon>Marchantiophyta</taxon>
        <taxon>Marchantiopsida</taxon>
        <taxon>Marchantiidae</taxon>
        <taxon>Marchantiales</taxon>
        <taxon>Ricciaceae</taxon>
        <taxon>Riccia</taxon>
    </lineage>
</organism>
<accession>A0ABD3GAT1</accession>
<keyword evidence="1" id="KW-1133">Transmembrane helix</keyword>
<keyword evidence="1" id="KW-0472">Membrane</keyword>
<dbReference type="EMBL" id="JBJQOH010000008">
    <property type="protein sequence ID" value="KAL3675702.1"/>
    <property type="molecule type" value="Genomic_DNA"/>
</dbReference>
<feature type="signal peptide" evidence="2">
    <location>
        <begin position="1"/>
        <end position="26"/>
    </location>
</feature>
<dbReference type="InterPro" id="IPR051173">
    <property type="entry name" value="Ca_channel_alpha-2/delta"/>
</dbReference>
<protein>
    <recommendedName>
        <fullName evidence="3">VWFA domain-containing protein</fullName>
    </recommendedName>
</protein>
<dbReference type="AlphaFoldDB" id="A0ABD3GAT1"/>
<dbReference type="Gene3D" id="3.40.50.410">
    <property type="entry name" value="von Willebrand factor, type A domain"/>
    <property type="match status" value="1"/>
</dbReference>
<feature type="chain" id="PRO_5044821930" description="VWFA domain-containing protein" evidence="2">
    <location>
        <begin position="27"/>
        <end position="624"/>
    </location>
</feature>
<gene>
    <name evidence="4" type="ORF">R1sor_025650</name>
</gene>
<reference evidence="4 5" key="1">
    <citation type="submission" date="2024-09" db="EMBL/GenBank/DDBJ databases">
        <title>Chromosome-scale assembly of Riccia sorocarpa.</title>
        <authorList>
            <person name="Paukszto L."/>
        </authorList>
    </citation>
    <scope>NUCLEOTIDE SEQUENCE [LARGE SCALE GENOMIC DNA]</scope>
    <source>
        <strain evidence="4">LP-2024</strain>
        <tissue evidence="4">Aerial parts of the thallus</tissue>
    </source>
</reference>
<name>A0ABD3GAT1_9MARC</name>
<proteinExistence type="predicted"/>
<dbReference type="InterPro" id="IPR002035">
    <property type="entry name" value="VWF_A"/>
</dbReference>
<evidence type="ECO:0000256" key="1">
    <source>
        <dbReference type="SAM" id="Phobius"/>
    </source>
</evidence>
<feature type="transmembrane region" description="Helical" evidence="1">
    <location>
        <begin position="567"/>
        <end position="590"/>
    </location>
</feature>
<evidence type="ECO:0000313" key="5">
    <source>
        <dbReference type="Proteomes" id="UP001633002"/>
    </source>
</evidence>
<dbReference type="Proteomes" id="UP001633002">
    <property type="component" value="Unassembled WGS sequence"/>
</dbReference>
<dbReference type="PANTHER" id="PTHR10166:SF37">
    <property type="entry name" value="STOLID, ISOFORM H"/>
    <property type="match status" value="1"/>
</dbReference>
<keyword evidence="5" id="KW-1185">Reference proteome</keyword>
<feature type="domain" description="VWFA" evidence="3">
    <location>
        <begin position="224"/>
        <end position="431"/>
    </location>
</feature>
<dbReference type="PANTHER" id="PTHR10166">
    <property type="entry name" value="VOLTAGE-DEPENDENT CALCIUM CHANNEL SUBUNIT ALPHA-2/DELTA-RELATED"/>
    <property type="match status" value="1"/>
</dbReference>
<evidence type="ECO:0000256" key="2">
    <source>
        <dbReference type="SAM" id="SignalP"/>
    </source>
</evidence>
<evidence type="ECO:0000259" key="3">
    <source>
        <dbReference type="PROSITE" id="PS50234"/>
    </source>
</evidence>
<keyword evidence="1" id="KW-0812">Transmembrane</keyword>
<sequence length="624" mass="67469">MAQAPSMGFLLILSAVLSWDNVLVLGQTAPQGAEAFFSETEDAVKLLASSALANYRNRSELWNTCDTECSVFSCQPLRLNAQNSLCVALPTPTRLCQLNRTDDVGCSNVTISTRSYIRLPPAVTNPSKLTCDVQTAICAQRNLDQQAFPNIYANEKDPLNNYKVAASYFGASNGVFRGYPGLLRSPYLKQTTPSSFVELAPKDCSTFDPRKRPWYKAVTGVIKQVVILLDAGGPMATTLSLAEGISNIMLTAARSIITEFLDTLNMYDTVSVYGFHNSGATMIDKKVQVVGESSNGTEFSSLKASISGTTTTATAAKANLTAALESVLLHGGFENETDLIQSLKVILVITAGDLADGVSIDLPPSITQAASTMQVRTFIVRLNGSSQEEDAPRLADLQSVACSIGGTYDEIPLNIFLGDPLSTLGSFYGYVSALRLQLDKQRPLWVPSFEAIYPVGKVMVVAYPVFDGNFLAGVVAIDLLRDAIEETWPDAISNLRTPADSKHSHSSALNCSLSLFQKPLACSHDSSRRGLCLGSSFQFVDDRLTYAERTCCDDQCLRNRDNGNNKIAIIGGVIGGTAAVFTAVLLFYYFHRKIHPQCYVRSQSTPSAIPLVTPPEPVVFETSL</sequence>
<comment type="caution">
    <text evidence="4">The sequence shown here is derived from an EMBL/GenBank/DDBJ whole genome shotgun (WGS) entry which is preliminary data.</text>
</comment>
<dbReference type="InterPro" id="IPR036465">
    <property type="entry name" value="vWFA_dom_sf"/>
</dbReference>
<evidence type="ECO:0000313" key="4">
    <source>
        <dbReference type="EMBL" id="KAL3675702.1"/>
    </source>
</evidence>
<dbReference type="PROSITE" id="PS50234">
    <property type="entry name" value="VWFA"/>
    <property type="match status" value="1"/>
</dbReference>